<evidence type="ECO:0000256" key="3">
    <source>
        <dbReference type="ARBA" id="ARBA00022737"/>
    </source>
</evidence>
<evidence type="ECO:0000256" key="10">
    <source>
        <dbReference type="PROSITE-ProRule" id="PRU00042"/>
    </source>
</evidence>
<dbReference type="FunFam" id="3.30.160.60:FF:002343">
    <property type="entry name" value="Zinc finger protein 33A"/>
    <property type="match status" value="1"/>
</dbReference>
<keyword evidence="5" id="KW-0862">Zinc</keyword>
<keyword evidence="7" id="KW-0238">DNA-binding</keyword>
<keyword evidence="9" id="KW-0539">Nucleus</keyword>
<dbReference type="GO" id="GO:0008270">
    <property type="term" value="F:zinc ion binding"/>
    <property type="evidence" value="ECO:0007669"/>
    <property type="project" value="UniProtKB-KW"/>
</dbReference>
<dbReference type="SMART" id="SM00355">
    <property type="entry name" value="ZnF_C2H2"/>
    <property type="match status" value="3"/>
</dbReference>
<dbReference type="AlphaFoldDB" id="A0A131YN27"/>
<feature type="domain" description="C2H2-type" evidence="11">
    <location>
        <begin position="45"/>
        <end position="72"/>
    </location>
</feature>
<dbReference type="PROSITE" id="PS50157">
    <property type="entry name" value="ZINC_FINGER_C2H2_2"/>
    <property type="match status" value="3"/>
</dbReference>
<proteinExistence type="predicted"/>
<reference evidence="12" key="1">
    <citation type="journal article" date="2016" name="Ticks Tick Borne Dis.">
        <title>De novo assembly and annotation of the salivary gland transcriptome of Rhipicephalus appendiculatus male and female ticks during blood feeding.</title>
        <authorList>
            <person name="de Castro M.H."/>
            <person name="de Klerk D."/>
            <person name="Pienaar R."/>
            <person name="Latif A.A."/>
            <person name="Rees D.J."/>
            <person name="Mans B.J."/>
        </authorList>
    </citation>
    <scope>NUCLEOTIDE SEQUENCE</scope>
    <source>
        <tissue evidence="12">Salivary glands</tissue>
    </source>
</reference>
<protein>
    <submittedName>
        <fullName evidence="12">Glass</fullName>
    </submittedName>
</protein>
<dbReference type="PANTHER" id="PTHR24394:SF44">
    <property type="entry name" value="ZINC FINGER PROTEIN 271-LIKE"/>
    <property type="match status" value="1"/>
</dbReference>
<dbReference type="InterPro" id="IPR013087">
    <property type="entry name" value="Znf_C2H2_type"/>
</dbReference>
<dbReference type="EMBL" id="GEDV01008717">
    <property type="protein sequence ID" value="JAP79840.1"/>
    <property type="molecule type" value="Transcribed_RNA"/>
</dbReference>
<dbReference type="PROSITE" id="PS00028">
    <property type="entry name" value="ZINC_FINGER_C2H2_1"/>
    <property type="match status" value="2"/>
</dbReference>
<feature type="domain" description="C2H2-type" evidence="11">
    <location>
        <begin position="73"/>
        <end position="101"/>
    </location>
</feature>
<dbReference type="SUPFAM" id="SSF57667">
    <property type="entry name" value="beta-beta-alpha zinc fingers"/>
    <property type="match status" value="2"/>
</dbReference>
<dbReference type="GO" id="GO:0003677">
    <property type="term" value="F:DNA binding"/>
    <property type="evidence" value="ECO:0007669"/>
    <property type="project" value="UniProtKB-KW"/>
</dbReference>
<dbReference type="Gene3D" id="3.30.160.60">
    <property type="entry name" value="Classic Zinc Finger"/>
    <property type="match status" value="3"/>
</dbReference>
<keyword evidence="4 10" id="KW-0863">Zinc-finger</keyword>
<dbReference type="Pfam" id="PF00096">
    <property type="entry name" value="zf-C2H2"/>
    <property type="match status" value="2"/>
</dbReference>
<evidence type="ECO:0000256" key="5">
    <source>
        <dbReference type="ARBA" id="ARBA00022833"/>
    </source>
</evidence>
<evidence type="ECO:0000256" key="7">
    <source>
        <dbReference type="ARBA" id="ARBA00023125"/>
    </source>
</evidence>
<organism evidence="12">
    <name type="scientific">Rhipicephalus appendiculatus</name>
    <name type="common">Brown ear tick</name>
    <dbReference type="NCBI Taxonomy" id="34631"/>
    <lineage>
        <taxon>Eukaryota</taxon>
        <taxon>Metazoa</taxon>
        <taxon>Ecdysozoa</taxon>
        <taxon>Arthropoda</taxon>
        <taxon>Chelicerata</taxon>
        <taxon>Arachnida</taxon>
        <taxon>Acari</taxon>
        <taxon>Parasitiformes</taxon>
        <taxon>Ixodida</taxon>
        <taxon>Ixodoidea</taxon>
        <taxon>Ixodidae</taxon>
        <taxon>Rhipicephalinae</taxon>
        <taxon>Rhipicephalus</taxon>
        <taxon>Rhipicephalus</taxon>
    </lineage>
</organism>
<evidence type="ECO:0000256" key="4">
    <source>
        <dbReference type="ARBA" id="ARBA00022771"/>
    </source>
</evidence>
<dbReference type="GO" id="GO:0005634">
    <property type="term" value="C:nucleus"/>
    <property type="evidence" value="ECO:0007669"/>
    <property type="project" value="UniProtKB-SubCell"/>
</dbReference>
<dbReference type="GO" id="GO:0000981">
    <property type="term" value="F:DNA-binding transcription factor activity, RNA polymerase II-specific"/>
    <property type="evidence" value="ECO:0007669"/>
    <property type="project" value="TreeGrafter"/>
</dbReference>
<dbReference type="FunFam" id="3.30.160.60:FF:000450">
    <property type="entry name" value="PR domain zinc finger protein 14"/>
    <property type="match status" value="1"/>
</dbReference>
<keyword evidence="3" id="KW-0677">Repeat</keyword>
<evidence type="ECO:0000313" key="12">
    <source>
        <dbReference type="EMBL" id="JAP79840.1"/>
    </source>
</evidence>
<sequence length="101" mass="11868">MSQEQYGSLVNVHGRLHHCRQCTYVTKERTNMKMHIRKHTGERPSLCQLCPAAFIHNSHLKRHMLTHTGERPFSCVYCNASFTQKSNLNYHISHRHSKKKP</sequence>
<evidence type="ECO:0000256" key="2">
    <source>
        <dbReference type="ARBA" id="ARBA00022723"/>
    </source>
</evidence>
<comment type="subcellular location">
    <subcellularLocation>
        <location evidence="1">Nucleus</location>
    </subcellularLocation>
</comment>
<evidence type="ECO:0000256" key="1">
    <source>
        <dbReference type="ARBA" id="ARBA00004123"/>
    </source>
</evidence>
<evidence type="ECO:0000256" key="8">
    <source>
        <dbReference type="ARBA" id="ARBA00023163"/>
    </source>
</evidence>
<keyword evidence="2" id="KW-0479">Metal-binding</keyword>
<evidence type="ECO:0000256" key="6">
    <source>
        <dbReference type="ARBA" id="ARBA00023015"/>
    </source>
</evidence>
<evidence type="ECO:0000259" key="11">
    <source>
        <dbReference type="PROSITE" id="PS50157"/>
    </source>
</evidence>
<feature type="domain" description="C2H2-type" evidence="11">
    <location>
        <begin position="17"/>
        <end position="44"/>
    </location>
</feature>
<evidence type="ECO:0000256" key="9">
    <source>
        <dbReference type="ARBA" id="ARBA00023242"/>
    </source>
</evidence>
<dbReference type="PANTHER" id="PTHR24394">
    <property type="entry name" value="ZINC FINGER PROTEIN"/>
    <property type="match status" value="1"/>
</dbReference>
<accession>A0A131YN27</accession>
<dbReference type="InterPro" id="IPR036236">
    <property type="entry name" value="Znf_C2H2_sf"/>
</dbReference>
<keyword evidence="6" id="KW-0805">Transcription regulation</keyword>
<keyword evidence="8" id="KW-0804">Transcription</keyword>
<name>A0A131YN27_RHIAP</name>